<dbReference type="GO" id="GO:0003887">
    <property type="term" value="F:DNA-directed DNA polymerase activity"/>
    <property type="evidence" value="ECO:0007669"/>
    <property type="project" value="InterPro"/>
</dbReference>
<gene>
    <name evidence="1" type="ORF">DM484_05610</name>
</gene>
<organism evidence="1 2">
    <name type="scientific">Candidatus Methylumidiphilus alinenensis</name>
    <dbReference type="NCBI Taxonomy" id="2202197"/>
    <lineage>
        <taxon>Bacteria</taxon>
        <taxon>Pseudomonadati</taxon>
        <taxon>Pseudomonadota</taxon>
        <taxon>Gammaproteobacteria</taxon>
        <taxon>Methylococcales</taxon>
        <taxon>Candidatus Methylumidiphilus</taxon>
    </lineage>
</organism>
<dbReference type="EMBL" id="QJPH01000199">
    <property type="protein sequence ID" value="PZN82887.1"/>
    <property type="molecule type" value="Genomic_DNA"/>
</dbReference>
<evidence type="ECO:0000313" key="2">
    <source>
        <dbReference type="Proteomes" id="UP000249396"/>
    </source>
</evidence>
<dbReference type="InterPro" id="IPR036768">
    <property type="entry name" value="PolIII_chi_sf"/>
</dbReference>
<dbReference type="PANTHER" id="PTHR38767:SF1">
    <property type="entry name" value="DNA POLYMERASE III SUBUNIT CHI"/>
    <property type="match status" value="1"/>
</dbReference>
<dbReference type="GO" id="GO:0006260">
    <property type="term" value="P:DNA replication"/>
    <property type="evidence" value="ECO:0007669"/>
    <property type="project" value="InterPro"/>
</dbReference>
<dbReference type="AlphaFoldDB" id="A0A2W4TKE2"/>
<evidence type="ECO:0000313" key="1">
    <source>
        <dbReference type="EMBL" id="PZN82887.1"/>
    </source>
</evidence>
<dbReference type="Gene3D" id="3.40.50.10110">
    <property type="entry name" value="DNA polymerase III subunit chi"/>
    <property type="match status" value="1"/>
</dbReference>
<dbReference type="GO" id="GO:0032298">
    <property type="term" value="P:positive regulation of DNA-templated DNA replication initiation"/>
    <property type="evidence" value="ECO:0007669"/>
    <property type="project" value="TreeGrafter"/>
</dbReference>
<dbReference type="SUPFAM" id="SSF102400">
    <property type="entry name" value="DNA polymerase III chi subunit"/>
    <property type="match status" value="1"/>
</dbReference>
<dbReference type="GO" id="GO:0003677">
    <property type="term" value="F:DNA binding"/>
    <property type="evidence" value="ECO:0007669"/>
    <property type="project" value="InterPro"/>
</dbReference>
<reference evidence="1 2" key="1">
    <citation type="journal article" date="2018" name="Aquat. Microb. Ecol.">
        <title>Gammaproteobacterial methanotrophs dominate.</title>
        <authorList>
            <person name="Rissanen A.J."/>
            <person name="Saarenheimo J."/>
            <person name="Tiirola M."/>
            <person name="Peura S."/>
            <person name="Aalto S.L."/>
            <person name="Karvinen A."/>
            <person name="Nykanen H."/>
        </authorList>
    </citation>
    <scope>NUCLEOTIDE SEQUENCE [LARGE SCALE GENOMIC DNA]</scope>
    <source>
        <strain evidence="1">AMbin10</strain>
    </source>
</reference>
<sequence length="148" mass="17173">MTRVDFYVLPTSTLHERRVLACKLTEKAWRQGVNVYIHTSSGTETDIMNNLLWTFRQGSFIPHEKSSAPLADREDMVVLIGHGNPPESFRDLVINLSSDKPPLFEEFQRVAELVDEDESVRTEGRKRYQAYKHQGCQLETHKLDENQR</sequence>
<proteinExistence type="predicted"/>
<dbReference type="Pfam" id="PF04364">
    <property type="entry name" value="DNA_pol3_chi"/>
    <property type="match status" value="1"/>
</dbReference>
<dbReference type="InterPro" id="IPR007459">
    <property type="entry name" value="DNA_pol3_chi"/>
</dbReference>
<name>A0A2W4TKE2_9GAMM</name>
<dbReference type="PANTHER" id="PTHR38767">
    <property type="entry name" value="DNA POLYMERASE III SUBUNIT CHI"/>
    <property type="match status" value="1"/>
</dbReference>
<comment type="caution">
    <text evidence="1">The sequence shown here is derived from an EMBL/GenBank/DDBJ whole genome shotgun (WGS) entry which is preliminary data.</text>
</comment>
<dbReference type="Proteomes" id="UP000249396">
    <property type="component" value="Unassembled WGS sequence"/>
</dbReference>
<protein>
    <submittedName>
        <fullName evidence="1">DNA polymerase III subunit chi</fullName>
    </submittedName>
</protein>
<accession>A0A2W4TKE2</accession>